<dbReference type="KEGG" id="yag:AABB28_16365"/>
<keyword evidence="4" id="KW-0804">Transcription</keyword>
<evidence type="ECO:0000259" key="5">
    <source>
        <dbReference type="Pfam" id="PF04542"/>
    </source>
</evidence>
<evidence type="ECO:0000259" key="6">
    <source>
        <dbReference type="Pfam" id="PF08281"/>
    </source>
</evidence>
<dbReference type="RefSeq" id="WP_342069784.1">
    <property type="nucleotide sequence ID" value="NZ_CP151762.1"/>
</dbReference>
<sequence>MTTRNDVENMIARVGLGDRAAFSSLYDATSAKLFGVCLRILNDRAEAEDVLQEAFVRIWQKAGTYAANGYSPMTWLITLTRNLAIDKLRARKAGSVDIDEVYDLADSGPTPEAAAVASSEKGQIDGCLNELEPGRAGAVRDAYLEGYSYNELAAKYGVPLNTMRTWLRRSLAKLKDCLTR</sequence>
<dbReference type="Gene3D" id="1.10.1740.10">
    <property type="match status" value="1"/>
</dbReference>
<gene>
    <name evidence="7" type="ORF">AABB28_16365</name>
</gene>
<dbReference type="GO" id="GO:0016987">
    <property type="term" value="F:sigma factor activity"/>
    <property type="evidence" value="ECO:0007669"/>
    <property type="project" value="UniProtKB-KW"/>
</dbReference>
<accession>A0AAN0NH16</accession>
<reference evidence="7 8" key="1">
    <citation type="submission" date="2024-04" db="EMBL/GenBank/DDBJ databases">
        <title>Phylogenomic analyses of a clade within the roseobacter group suggest taxonomic reassignments of species of the genera Aestuariivita, Citreicella, Loktanella, Nautella, Pelagibaca, Ruegeria, Thalassobius, Thiobacimonas and Tropicibacter, and the proposal o.</title>
        <authorList>
            <person name="Jeon C.O."/>
        </authorList>
    </citation>
    <scope>NUCLEOTIDE SEQUENCE [LARGE SCALE GENOMIC DNA]</scope>
    <source>
        <strain evidence="7 8">G8-12</strain>
    </source>
</reference>
<evidence type="ECO:0000256" key="4">
    <source>
        <dbReference type="ARBA" id="ARBA00023163"/>
    </source>
</evidence>
<protein>
    <submittedName>
        <fullName evidence="7">Sigma-70 family RNA polymerase sigma factor</fullName>
    </submittedName>
</protein>
<keyword evidence="8" id="KW-1185">Reference proteome</keyword>
<evidence type="ECO:0000313" key="7">
    <source>
        <dbReference type="EMBL" id="WZU63402.1"/>
    </source>
</evidence>
<dbReference type="InterPro" id="IPR007627">
    <property type="entry name" value="RNA_pol_sigma70_r2"/>
</dbReference>
<dbReference type="InterPro" id="IPR013249">
    <property type="entry name" value="RNA_pol_sigma70_r4_t2"/>
</dbReference>
<comment type="similarity">
    <text evidence="1">Belongs to the sigma-70 factor family. ECF subfamily.</text>
</comment>
<dbReference type="NCBIfam" id="TIGR02937">
    <property type="entry name" value="sigma70-ECF"/>
    <property type="match status" value="1"/>
</dbReference>
<dbReference type="InterPro" id="IPR013325">
    <property type="entry name" value="RNA_pol_sigma_r2"/>
</dbReference>
<dbReference type="InterPro" id="IPR014284">
    <property type="entry name" value="RNA_pol_sigma-70_dom"/>
</dbReference>
<proteinExistence type="inferred from homology"/>
<dbReference type="InterPro" id="IPR036388">
    <property type="entry name" value="WH-like_DNA-bd_sf"/>
</dbReference>
<dbReference type="PANTHER" id="PTHR43133:SF62">
    <property type="entry name" value="RNA POLYMERASE SIGMA FACTOR SIGZ"/>
    <property type="match status" value="1"/>
</dbReference>
<dbReference type="Proteomes" id="UP001451782">
    <property type="component" value="Chromosome"/>
</dbReference>
<feature type="domain" description="RNA polymerase sigma factor 70 region 4 type 2" evidence="6">
    <location>
        <begin position="123"/>
        <end position="174"/>
    </location>
</feature>
<keyword evidence="3" id="KW-0731">Sigma factor</keyword>
<dbReference type="Pfam" id="PF08281">
    <property type="entry name" value="Sigma70_r4_2"/>
    <property type="match status" value="1"/>
</dbReference>
<dbReference type="SUPFAM" id="SSF88659">
    <property type="entry name" value="Sigma3 and sigma4 domains of RNA polymerase sigma factors"/>
    <property type="match status" value="1"/>
</dbReference>
<dbReference type="Pfam" id="PF04542">
    <property type="entry name" value="Sigma70_r2"/>
    <property type="match status" value="1"/>
</dbReference>
<feature type="domain" description="RNA polymerase sigma-70 region 2" evidence="5">
    <location>
        <begin position="25"/>
        <end position="92"/>
    </location>
</feature>
<dbReference type="GO" id="GO:0006352">
    <property type="term" value="P:DNA-templated transcription initiation"/>
    <property type="evidence" value="ECO:0007669"/>
    <property type="project" value="InterPro"/>
</dbReference>
<evidence type="ECO:0000256" key="2">
    <source>
        <dbReference type="ARBA" id="ARBA00023015"/>
    </source>
</evidence>
<dbReference type="GO" id="GO:0003677">
    <property type="term" value="F:DNA binding"/>
    <property type="evidence" value="ECO:0007669"/>
    <property type="project" value="InterPro"/>
</dbReference>
<dbReference type="Gene3D" id="1.10.10.10">
    <property type="entry name" value="Winged helix-like DNA-binding domain superfamily/Winged helix DNA-binding domain"/>
    <property type="match status" value="1"/>
</dbReference>
<dbReference type="AlphaFoldDB" id="A0AAN0NH16"/>
<dbReference type="SUPFAM" id="SSF88946">
    <property type="entry name" value="Sigma2 domain of RNA polymerase sigma factors"/>
    <property type="match status" value="1"/>
</dbReference>
<organism evidence="7 8">
    <name type="scientific">Yoonia algicola</name>
    <dbReference type="NCBI Taxonomy" id="3137368"/>
    <lineage>
        <taxon>Bacteria</taxon>
        <taxon>Pseudomonadati</taxon>
        <taxon>Pseudomonadota</taxon>
        <taxon>Alphaproteobacteria</taxon>
        <taxon>Rhodobacterales</taxon>
        <taxon>Paracoccaceae</taxon>
        <taxon>Yoonia</taxon>
    </lineage>
</organism>
<dbReference type="NCBIfam" id="NF009167">
    <property type="entry name" value="PRK12514.1"/>
    <property type="match status" value="1"/>
</dbReference>
<keyword evidence="2" id="KW-0805">Transcription regulation</keyword>
<dbReference type="PANTHER" id="PTHR43133">
    <property type="entry name" value="RNA POLYMERASE ECF-TYPE SIGMA FACTO"/>
    <property type="match status" value="1"/>
</dbReference>
<dbReference type="InterPro" id="IPR039425">
    <property type="entry name" value="RNA_pol_sigma-70-like"/>
</dbReference>
<name>A0AAN0NH16_9RHOB</name>
<dbReference type="InterPro" id="IPR013324">
    <property type="entry name" value="RNA_pol_sigma_r3/r4-like"/>
</dbReference>
<evidence type="ECO:0000256" key="1">
    <source>
        <dbReference type="ARBA" id="ARBA00010641"/>
    </source>
</evidence>
<evidence type="ECO:0000313" key="8">
    <source>
        <dbReference type="Proteomes" id="UP001451782"/>
    </source>
</evidence>
<evidence type="ECO:0000256" key="3">
    <source>
        <dbReference type="ARBA" id="ARBA00023082"/>
    </source>
</evidence>
<dbReference type="EMBL" id="CP151762">
    <property type="protein sequence ID" value="WZU63402.1"/>
    <property type="molecule type" value="Genomic_DNA"/>
</dbReference>